<dbReference type="Proteomes" id="UP000316759">
    <property type="component" value="Unassembled WGS sequence"/>
</dbReference>
<proteinExistence type="predicted"/>
<dbReference type="PANTHER" id="PTHR46421">
    <property type="entry name" value="PROGRAMMED CELL DEATH PROTEIN 2-LIKE"/>
    <property type="match status" value="1"/>
</dbReference>
<dbReference type="OrthoDB" id="366284at2759"/>
<keyword evidence="3" id="KW-1185">Reference proteome</keyword>
<reference evidence="2 3" key="1">
    <citation type="submission" date="2019-04" db="EMBL/GenBank/DDBJ databases">
        <title>Annotation for the trematode Fasciola gigantica.</title>
        <authorList>
            <person name="Choi Y.-J."/>
        </authorList>
    </citation>
    <scope>NUCLEOTIDE SEQUENCE [LARGE SCALE GENOMIC DNA]</scope>
    <source>
        <strain evidence="2">Uganda_cow_1</strain>
    </source>
</reference>
<dbReference type="InterPro" id="IPR052815">
    <property type="entry name" value="PDCD2-like_regulator"/>
</dbReference>
<accession>A0A504Y3W8</accession>
<dbReference type="Pfam" id="PF04194">
    <property type="entry name" value="PDCD2_C"/>
    <property type="match status" value="1"/>
</dbReference>
<dbReference type="AlphaFoldDB" id="A0A504Y3W8"/>
<dbReference type="PANTHER" id="PTHR46421:SF1">
    <property type="entry name" value="PROGRAMMED CELL DEATH PROTEIN 2-LIKE"/>
    <property type="match status" value="1"/>
</dbReference>
<dbReference type="InterPro" id="IPR007320">
    <property type="entry name" value="PDCD2_C"/>
</dbReference>
<protein>
    <submittedName>
        <fullName evidence="2">Programmed cell death protein 2</fullName>
    </submittedName>
</protein>
<dbReference type="STRING" id="46835.A0A504Y3W8"/>
<name>A0A504Y3W8_FASGI</name>
<evidence type="ECO:0000313" key="2">
    <source>
        <dbReference type="EMBL" id="TPP56192.1"/>
    </source>
</evidence>
<evidence type="ECO:0000313" key="3">
    <source>
        <dbReference type="Proteomes" id="UP000316759"/>
    </source>
</evidence>
<evidence type="ECO:0000259" key="1">
    <source>
        <dbReference type="Pfam" id="PF04194"/>
    </source>
</evidence>
<organism evidence="2 3">
    <name type="scientific">Fasciola gigantica</name>
    <name type="common">Giant liver fluke</name>
    <dbReference type="NCBI Taxonomy" id="46835"/>
    <lineage>
        <taxon>Eukaryota</taxon>
        <taxon>Metazoa</taxon>
        <taxon>Spiralia</taxon>
        <taxon>Lophotrochozoa</taxon>
        <taxon>Platyhelminthes</taxon>
        <taxon>Trematoda</taxon>
        <taxon>Digenea</taxon>
        <taxon>Plagiorchiida</taxon>
        <taxon>Echinostomata</taxon>
        <taxon>Echinostomatoidea</taxon>
        <taxon>Fasciolidae</taxon>
        <taxon>Fasciola</taxon>
    </lineage>
</organism>
<dbReference type="GO" id="GO:0005737">
    <property type="term" value="C:cytoplasm"/>
    <property type="evidence" value="ECO:0007669"/>
    <property type="project" value="InterPro"/>
</dbReference>
<feature type="domain" description="Programmed cell death protein 2 C-terminal" evidence="1">
    <location>
        <begin position="228"/>
        <end position="330"/>
    </location>
</feature>
<dbReference type="EMBL" id="SUNJ01014884">
    <property type="protein sequence ID" value="TPP56192.1"/>
    <property type="molecule type" value="Genomic_DNA"/>
</dbReference>
<gene>
    <name evidence="2" type="ORF">FGIG_05426</name>
</gene>
<sequence>MALLGFASKSVNAAVPSACDSYIGGPLVHFENVLPPPTNLRTCQSCLTHMCFLGHIYCPLSDSPYHRILCLFACLRPECQEKGFSWRVLRSQFFGITQKSAKNQNDQWCLPDEDEETQHDWGDSDQPLCEDVTKHQEAILLQGPFRCCFIDVYEETAETSGEELSNQEDISETSKTAAQISSSFASWSQSDAVEREFIGEDDNAVPNAFSGGLELHLATRGEHGCEEVRYWWSGRPVFNGPPPKELADRLKCIRCGASRVFELQLFPTLNDCLMLSPSSGDNDPVDFQLPEPDRINKDWLLCITTVLIFTCSASCWLEGDGWTEECIVVQTDGDRTCIWDGVSPTFCDKYT</sequence>
<comment type="caution">
    <text evidence="2">The sequence shown here is derived from an EMBL/GenBank/DDBJ whole genome shotgun (WGS) entry which is preliminary data.</text>
</comment>